<dbReference type="PANTHER" id="PTHR43591">
    <property type="entry name" value="METHYLTRANSFERASE"/>
    <property type="match status" value="1"/>
</dbReference>
<gene>
    <name evidence="2" type="ORF">CBER1_03093</name>
</gene>
<dbReference type="CDD" id="cd02440">
    <property type="entry name" value="AdoMet_MTases"/>
    <property type="match status" value="1"/>
</dbReference>
<comment type="caution">
    <text evidence="2">The sequence shown here is derived from an EMBL/GenBank/DDBJ whole genome shotgun (WGS) entry which is preliminary data.</text>
</comment>
<keyword evidence="3" id="KW-1185">Reference proteome</keyword>
<evidence type="ECO:0000313" key="3">
    <source>
        <dbReference type="Proteomes" id="UP000237631"/>
    </source>
</evidence>
<dbReference type="EMBL" id="PNEN01000313">
    <property type="protein sequence ID" value="PPJ60151.1"/>
    <property type="molecule type" value="Genomic_DNA"/>
</dbReference>
<dbReference type="SUPFAM" id="SSF53335">
    <property type="entry name" value="S-adenosyl-L-methionine-dependent methyltransferases"/>
    <property type="match status" value="1"/>
</dbReference>
<evidence type="ECO:0008006" key="4">
    <source>
        <dbReference type="Google" id="ProtNLM"/>
    </source>
</evidence>
<dbReference type="InterPro" id="IPR029063">
    <property type="entry name" value="SAM-dependent_MTases_sf"/>
</dbReference>
<dbReference type="AlphaFoldDB" id="A0A2S6CKA8"/>
<sequence>MYRHENGRTYHAYRDGEYWQPNDEKQNNHEAIVHHLCIMTLRDKLFLAPVTHPKRILDIGTGTGIWATDIADKFFDAEVIGTDLSPVQPGMQPDNCRFEIDDCMSEWVYPEDHFDFIHIRGLFGSIGDWPQLYQRCYEHMEPGGWLEQVEWSIQNRSADASLSPDSTLAKWSRYGIECGRRINKTFEIAENMAGLIGEAGFVDVVEKRFKWPIGPWSSDPRLKEIGRWNLLNWEEGMEGWWSVDEVQAWLQEIRKALRDRKKHVYHEVRLVYARKPFDHEVSTPAETNGKHEAGNGSAASPASN</sequence>
<dbReference type="GO" id="GO:0008168">
    <property type="term" value="F:methyltransferase activity"/>
    <property type="evidence" value="ECO:0007669"/>
    <property type="project" value="TreeGrafter"/>
</dbReference>
<evidence type="ECO:0000256" key="1">
    <source>
        <dbReference type="SAM" id="MobiDB-lite"/>
    </source>
</evidence>
<protein>
    <recommendedName>
        <fullName evidence="4">Methyltransferase domain-containing protein</fullName>
    </recommendedName>
</protein>
<dbReference type="OrthoDB" id="2013972at2759"/>
<dbReference type="Pfam" id="PF13489">
    <property type="entry name" value="Methyltransf_23"/>
    <property type="match status" value="1"/>
</dbReference>
<feature type="compositionally biased region" description="Low complexity" evidence="1">
    <location>
        <begin position="294"/>
        <end position="304"/>
    </location>
</feature>
<accession>A0A2S6CKA8</accession>
<dbReference type="PANTHER" id="PTHR43591:SF105">
    <property type="entry name" value="METHYLTRANSFERASE DOMAIN-CONTAINING PROTEIN-RELATED"/>
    <property type="match status" value="1"/>
</dbReference>
<evidence type="ECO:0000313" key="2">
    <source>
        <dbReference type="EMBL" id="PPJ60151.1"/>
    </source>
</evidence>
<proteinExistence type="predicted"/>
<organism evidence="2 3">
    <name type="scientific">Cercospora berteroae</name>
    <dbReference type="NCBI Taxonomy" id="357750"/>
    <lineage>
        <taxon>Eukaryota</taxon>
        <taxon>Fungi</taxon>
        <taxon>Dikarya</taxon>
        <taxon>Ascomycota</taxon>
        <taxon>Pezizomycotina</taxon>
        <taxon>Dothideomycetes</taxon>
        <taxon>Dothideomycetidae</taxon>
        <taxon>Mycosphaerellales</taxon>
        <taxon>Mycosphaerellaceae</taxon>
        <taxon>Cercospora</taxon>
    </lineage>
</organism>
<feature type="region of interest" description="Disordered" evidence="1">
    <location>
        <begin position="281"/>
        <end position="304"/>
    </location>
</feature>
<reference evidence="3" key="1">
    <citation type="journal article" date="2017" name="bioRxiv">
        <title>Conservation of a gene cluster reveals novel cercosporin biosynthetic mechanisms and extends production to the genus Colletotrichum.</title>
        <authorList>
            <person name="de Jonge R."/>
            <person name="Ebert M.K."/>
            <person name="Huitt-Roehl C.R."/>
            <person name="Pal P."/>
            <person name="Suttle J.C."/>
            <person name="Spanner R.E."/>
            <person name="Neubauer J.D."/>
            <person name="Jurick W.M.II."/>
            <person name="Stott K.A."/>
            <person name="Secor G.A."/>
            <person name="Thomma B.P.H.J."/>
            <person name="Van de Peer Y."/>
            <person name="Townsend C.A."/>
            <person name="Bolton M.D."/>
        </authorList>
    </citation>
    <scope>NUCLEOTIDE SEQUENCE [LARGE SCALE GENOMIC DNA]</scope>
    <source>
        <strain evidence="3">CBS538.71</strain>
    </source>
</reference>
<name>A0A2S6CKA8_9PEZI</name>
<dbReference type="Proteomes" id="UP000237631">
    <property type="component" value="Unassembled WGS sequence"/>
</dbReference>
<dbReference type="Gene3D" id="3.40.50.150">
    <property type="entry name" value="Vaccinia Virus protein VP39"/>
    <property type="match status" value="1"/>
</dbReference>
<dbReference type="STRING" id="357750.A0A2S6CKA8"/>